<dbReference type="InterPro" id="IPR003124">
    <property type="entry name" value="WH2_dom"/>
</dbReference>
<dbReference type="GO" id="GO:0030036">
    <property type="term" value="P:actin cytoskeleton organization"/>
    <property type="evidence" value="ECO:0007669"/>
    <property type="project" value="UniProtKB-UniRule"/>
</dbReference>
<feature type="compositionally biased region" description="Polar residues" evidence="3">
    <location>
        <begin position="1196"/>
        <end position="1211"/>
    </location>
</feature>
<evidence type="ECO:0000256" key="2">
    <source>
        <dbReference type="RuleBase" id="RU367034"/>
    </source>
</evidence>
<keyword evidence="2" id="KW-0009">Actin-binding</keyword>
<evidence type="ECO:0000259" key="4">
    <source>
        <dbReference type="PROSITE" id="PS51082"/>
    </source>
</evidence>
<accession>A0AAD8IUP2</accession>
<feature type="region of interest" description="Disordered" evidence="3">
    <location>
        <begin position="1029"/>
        <end position="1053"/>
    </location>
</feature>
<feature type="region of interest" description="Disordered" evidence="3">
    <location>
        <begin position="182"/>
        <end position="202"/>
    </location>
</feature>
<feature type="region of interest" description="Disordered" evidence="3">
    <location>
        <begin position="1302"/>
        <end position="1333"/>
    </location>
</feature>
<dbReference type="GO" id="GO:0003779">
    <property type="term" value="F:actin binding"/>
    <property type="evidence" value="ECO:0007669"/>
    <property type="project" value="UniProtKB-UniRule"/>
</dbReference>
<dbReference type="InterPro" id="IPR028288">
    <property type="entry name" value="SCAR/WAVE_fam"/>
</dbReference>
<organism evidence="5 6">
    <name type="scientific">Heracleum sosnowskyi</name>
    <dbReference type="NCBI Taxonomy" id="360622"/>
    <lineage>
        <taxon>Eukaryota</taxon>
        <taxon>Viridiplantae</taxon>
        <taxon>Streptophyta</taxon>
        <taxon>Embryophyta</taxon>
        <taxon>Tracheophyta</taxon>
        <taxon>Spermatophyta</taxon>
        <taxon>Magnoliopsida</taxon>
        <taxon>eudicotyledons</taxon>
        <taxon>Gunneridae</taxon>
        <taxon>Pentapetalae</taxon>
        <taxon>asterids</taxon>
        <taxon>campanulids</taxon>
        <taxon>Apiales</taxon>
        <taxon>Apiaceae</taxon>
        <taxon>Apioideae</taxon>
        <taxon>apioid superclade</taxon>
        <taxon>Tordylieae</taxon>
        <taxon>Tordyliinae</taxon>
        <taxon>Heracleum</taxon>
    </lineage>
</organism>
<comment type="subcellular location">
    <subcellularLocation>
        <location evidence="2">Cytoplasm</location>
        <location evidence="2">Cytoskeleton</location>
    </subcellularLocation>
</comment>
<comment type="caution">
    <text evidence="5">The sequence shown here is derived from an EMBL/GenBank/DDBJ whole genome shotgun (WGS) entry which is preliminary data.</text>
</comment>
<dbReference type="Gene3D" id="6.10.280.150">
    <property type="match status" value="1"/>
</dbReference>
<keyword evidence="2" id="KW-0963">Cytoplasm</keyword>
<dbReference type="EMBL" id="JAUIZM010000004">
    <property type="protein sequence ID" value="KAK1391181.1"/>
    <property type="molecule type" value="Genomic_DNA"/>
</dbReference>
<keyword evidence="6" id="KW-1185">Reference proteome</keyword>
<dbReference type="Proteomes" id="UP001237642">
    <property type="component" value="Unassembled WGS sequence"/>
</dbReference>
<feature type="region of interest" description="Disordered" evidence="3">
    <location>
        <begin position="571"/>
        <end position="595"/>
    </location>
</feature>
<evidence type="ECO:0000313" key="6">
    <source>
        <dbReference type="Proteomes" id="UP001237642"/>
    </source>
</evidence>
<name>A0AAD8IUP2_9APIA</name>
<sequence>MPMSRYEIRNEYSLADPEIYGGADKDDDDPEALLEAVAIAGLVGVLRQLGDLAQFAAEIFNDLHEEVMVTATRGHGLMVRVKQLEADFPVIEKAFLSQTSPLAFYSNSGSGWHPSLQTNQNMITGGDLPRFIMDSYEECRGPPRLFLLDKFDVAGAGACLKRYTDPSFFKVEASSYGLSSAEVQREKRSRKSKQKRGLRLRNAGTPEVLPASHAKLQQLFLEDRVENGVTDSARLVKLKRLNRHPFGSETGKSFMEKFISVSSPEDKVVHEVAYDSLTVELPCQTASASGTGVSYLKESMSVERTALTPFVDEVSEDLRCRELSLGTKLYPLEVVDEKEIAVDIESKPDAREDDKQSDDVASEVDSYVDALATMEPEIETDTEFRSRYDIGFVDRENQGTDCDVNEELLQVQSSDSPSTGNSNGSEDGNDSVKKGSSSFSYSDTGSTAAENVPVDVLVASKVSPSKFCEDEVTVMSMKKHSSREELLEVLDYQPPKLDVCNDTSIEVTNLPSYGFYSGDPCSSVLITDSVLTRIPLDDGIARGTSTRAQTVKIFSNHDELDTKSIKIEENSRSRGNNIPWTSRHSSVPSETKVDEQPVRTASAENHILEKLDGDLSVLSSASIHISENMLEVIPKKHDNEWSLCNLFEVENEEDTFTEDLIERQISPLHSVISHADIKPSFPAFLDSETSNTILHPEVLDSEDNVFSSAKSTTVDSNIASDSCNISSVAEQQEAEWAEDVPEISTFAPFDASCREETPTSVLPEACSGKTDEIASSISLVGSEATAVMIKSDHLYSGGFRSSAGFPLPSKVADGGFVEGSSDVNLDDTEAAALAFSLGPQNNTDPESLTDERQTEVSQLENIIATSIVTDHDNETDKVNSIFKKTLLAEDFHCVQNPDQYGSEVYDKILPQNYSETVEQTAEVHQKTAPPDLNSVRSEIDNGDHSDTEMVSYVPVSSSQPIETNVFSSSSIYCVQSTEPVSSGENNLHENPGDASPVSTHHFPEVSTLSKPELTLQTDQFDIEHQHVVESKPKEVSQSEQLSSSNHLGEGSSDTYSEPCFVASKSVVPVNLQADGLAVETLYGDKESFGVSSKLDINHIDPGGNFITSPRPSSMTPTSELSQSGSHVVDISAQARNELSSVHSGFLPIPELPQVRLPEMPPLPPLPPVQWRTGRVQQHASLPSDRDSVQNSFGLFQPMNPSKTSNNTQMGNLSDRDDALAPVPIVPPLAIKDKDHQHAYEHLLETTAHSSPLLMQMPLTSNNRSRDVATSDRISNIDPCLTMFSTDNESPGHRMHAGEAGSMLSSVTPSSTVTGADASNFSGSVPSHPSSQMQPEVCLEPESTYARSEVGQIKLSDKNFTQPTVADEHLNDVCTILEGKSVTSSSNSSYPTIEAGILNGNRPMKLPLPRNPLIDAVAAHDKSMLRKVTERSRPEVQKVEERDNLFEQIRTKSFSLKPAVVTRPSIQGPKTNLHVSAILEKANAILRQAIAGSDEDEDSWSDS</sequence>
<dbReference type="PANTHER" id="PTHR12902:SF1">
    <property type="entry name" value="WISKOTT-ALDRICH SYNDROME PROTEIN FAMILY MEMBER"/>
    <property type="match status" value="1"/>
</dbReference>
<dbReference type="GO" id="GO:2000601">
    <property type="term" value="P:positive regulation of Arp2/3 complex-mediated actin nucleation"/>
    <property type="evidence" value="ECO:0007669"/>
    <property type="project" value="TreeGrafter"/>
</dbReference>
<dbReference type="Gene3D" id="1.20.5.340">
    <property type="match status" value="1"/>
</dbReference>
<feature type="region of interest" description="Disordered" evidence="3">
    <location>
        <begin position="410"/>
        <end position="446"/>
    </location>
</feature>
<feature type="compositionally biased region" description="Polar residues" evidence="3">
    <location>
        <begin position="410"/>
        <end position="426"/>
    </location>
</feature>
<evidence type="ECO:0000313" key="5">
    <source>
        <dbReference type="EMBL" id="KAK1391181.1"/>
    </source>
</evidence>
<dbReference type="PANTHER" id="PTHR12902">
    <property type="entry name" value="WASP-1"/>
    <property type="match status" value="1"/>
</dbReference>
<evidence type="ECO:0000256" key="3">
    <source>
        <dbReference type="SAM" id="MobiDB-lite"/>
    </source>
</evidence>
<feature type="domain" description="WH2" evidence="4">
    <location>
        <begin position="1440"/>
        <end position="1458"/>
    </location>
</feature>
<feature type="compositionally biased region" description="Polar residues" evidence="3">
    <location>
        <begin position="573"/>
        <end position="589"/>
    </location>
</feature>
<protein>
    <recommendedName>
        <fullName evidence="2">Protein SCAR</fullName>
    </recommendedName>
    <alternativeName>
        <fullName evidence="2">Protein WAVE</fullName>
    </alternativeName>
</protein>
<feature type="region of interest" description="Disordered" evidence="3">
    <location>
        <begin position="1196"/>
        <end position="1215"/>
    </location>
</feature>
<keyword evidence="2" id="KW-0206">Cytoskeleton</keyword>
<comment type="similarity">
    <text evidence="1 2">Belongs to the SCAR/WAVE family.</text>
</comment>
<feature type="compositionally biased region" description="Basic residues" evidence="3">
    <location>
        <begin position="187"/>
        <end position="199"/>
    </location>
</feature>
<dbReference type="GO" id="GO:0034237">
    <property type="term" value="F:protein kinase A regulatory subunit binding"/>
    <property type="evidence" value="ECO:0007669"/>
    <property type="project" value="TreeGrafter"/>
</dbReference>
<reference evidence="5" key="2">
    <citation type="submission" date="2023-05" db="EMBL/GenBank/DDBJ databases">
        <authorList>
            <person name="Schelkunov M.I."/>
        </authorList>
    </citation>
    <scope>NUCLEOTIDE SEQUENCE</scope>
    <source>
        <strain evidence="5">Hsosn_3</strain>
        <tissue evidence="5">Leaf</tissue>
    </source>
</reference>
<comment type="function">
    <text evidence="2">Involved in regulation of actin and microtubule organization. Part of a WAVE complex that activates the Arp2/3 complex.</text>
</comment>
<dbReference type="GO" id="GO:0005856">
    <property type="term" value="C:cytoskeleton"/>
    <property type="evidence" value="ECO:0007669"/>
    <property type="project" value="UniProtKB-SubCell"/>
</dbReference>
<feature type="compositionally biased region" description="Polar residues" evidence="3">
    <location>
        <begin position="1037"/>
        <end position="1053"/>
    </location>
</feature>
<reference evidence="5" key="1">
    <citation type="submission" date="2023-02" db="EMBL/GenBank/DDBJ databases">
        <title>Genome of toxic invasive species Heracleum sosnowskyi carries increased number of genes despite the absence of recent whole-genome duplications.</title>
        <authorList>
            <person name="Schelkunov M."/>
            <person name="Shtratnikova V."/>
            <person name="Makarenko M."/>
            <person name="Klepikova A."/>
            <person name="Omelchenko D."/>
            <person name="Novikova G."/>
            <person name="Obukhova E."/>
            <person name="Bogdanov V."/>
            <person name="Penin A."/>
            <person name="Logacheva M."/>
        </authorList>
    </citation>
    <scope>NUCLEOTIDE SEQUENCE</scope>
    <source>
        <strain evidence="5">Hsosn_3</strain>
        <tissue evidence="5">Leaf</tissue>
    </source>
</reference>
<dbReference type="PROSITE" id="PS51082">
    <property type="entry name" value="WH2"/>
    <property type="match status" value="1"/>
</dbReference>
<dbReference type="GO" id="GO:0071933">
    <property type="term" value="F:Arp2/3 complex binding"/>
    <property type="evidence" value="ECO:0007669"/>
    <property type="project" value="TreeGrafter"/>
</dbReference>
<gene>
    <name evidence="5" type="ORF">POM88_019359</name>
</gene>
<feature type="compositionally biased region" description="Low complexity" evidence="3">
    <location>
        <begin position="434"/>
        <end position="446"/>
    </location>
</feature>
<proteinExistence type="inferred from homology"/>
<evidence type="ECO:0000256" key="1">
    <source>
        <dbReference type="ARBA" id="ARBA00006993"/>
    </source>
</evidence>
<feature type="region of interest" description="Disordered" evidence="3">
    <location>
        <begin position="979"/>
        <end position="1006"/>
    </location>
</feature>